<protein>
    <submittedName>
        <fullName evidence="1">Uncharacterized protein</fullName>
    </submittedName>
</protein>
<dbReference type="AlphaFoldDB" id="A0A3M7PWA5"/>
<dbReference type="EMBL" id="REGN01008502">
    <property type="protein sequence ID" value="RNA03446.1"/>
    <property type="molecule type" value="Genomic_DNA"/>
</dbReference>
<keyword evidence="2" id="KW-1185">Reference proteome</keyword>
<evidence type="ECO:0000313" key="2">
    <source>
        <dbReference type="Proteomes" id="UP000276133"/>
    </source>
</evidence>
<comment type="caution">
    <text evidence="1">The sequence shown here is derived from an EMBL/GenBank/DDBJ whole genome shotgun (WGS) entry which is preliminary data.</text>
</comment>
<name>A0A3M7PWA5_BRAPC</name>
<accession>A0A3M7PWA5</accession>
<gene>
    <name evidence="1" type="ORF">BpHYR1_007711</name>
</gene>
<organism evidence="1 2">
    <name type="scientific">Brachionus plicatilis</name>
    <name type="common">Marine rotifer</name>
    <name type="synonym">Brachionus muelleri</name>
    <dbReference type="NCBI Taxonomy" id="10195"/>
    <lineage>
        <taxon>Eukaryota</taxon>
        <taxon>Metazoa</taxon>
        <taxon>Spiralia</taxon>
        <taxon>Gnathifera</taxon>
        <taxon>Rotifera</taxon>
        <taxon>Eurotatoria</taxon>
        <taxon>Monogononta</taxon>
        <taxon>Pseudotrocha</taxon>
        <taxon>Ploima</taxon>
        <taxon>Brachionidae</taxon>
        <taxon>Brachionus</taxon>
    </lineage>
</organism>
<evidence type="ECO:0000313" key="1">
    <source>
        <dbReference type="EMBL" id="RNA03446.1"/>
    </source>
</evidence>
<proteinExistence type="predicted"/>
<sequence>MTKKIGIIYNCKFEDQEFICESDICNSINEPEEKYEYFNELTSQSVHCFIYKKMILANAHFY</sequence>
<dbReference type="Proteomes" id="UP000276133">
    <property type="component" value="Unassembled WGS sequence"/>
</dbReference>
<reference evidence="1 2" key="1">
    <citation type="journal article" date="2018" name="Sci. Rep.">
        <title>Genomic signatures of local adaptation to the degree of environmental predictability in rotifers.</title>
        <authorList>
            <person name="Franch-Gras L."/>
            <person name="Hahn C."/>
            <person name="Garcia-Roger E.M."/>
            <person name="Carmona M.J."/>
            <person name="Serra M."/>
            <person name="Gomez A."/>
        </authorList>
    </citation>
    <scope>NUCLEOTIDE SEQUENCE [LARGE SCALE GENOMIC DNA]</scope>
    <source>
        <strain evidence="1">HYR1</strain>
    </source>
</reference>